<reference evidence="12 13" key="1">
    <citation type="submission" date="2017-03" db="EMBL/GenBank/DDBJ databases">
        <title>Genome sequence of Sphingomonas dokdonensis DSM 21029.</title>
        <authorList>
            <person name="Poehlein A."/>
            <person name="Wuebbeler J.H."/>
            <person name="Steinbuechel A."/>
            <person name="Daniel R."/>
        </authorList>
    </citation>
    <scope>NUCLEOTIDE SEQUENCE [LARGE SCALE GENOMIC DNA]</scope>
    <source>
        <strain evidence="12 13">DSM 21029</strain>
    </source>
</reference>
<keyword evidence="2 11" id="KW-1003">Cell membrane</keyword>
<keyword evidence="3 11" id="KW-0633">Potassium transport</keyword>
<evidence type="ECO:0000256" key="1">
    <source>
        <dbReference type="ARBA" id="ARBA00022448"/>
    </source>
</evidence>
<dbReference type="PIRSF" id="PIRSF001296">
    <property type="entry name" value="K_ATPase_KdpC"/>
    <property type="match status" value="1"/>
</dbReference>
<gene>
    <name evidence="11 12" type="primary">kdpC</name>
    <name evidence="12" type="ORF">SPDO_05640</name>
</gene>
<dbReference type="AlphaFoldDB" id="A0A245ZVD4"/>
<evidence type="ECO:0000256" key="6">
    <source>
        <dbReference type="ARBA" id="ARBA00022840"/>
    </source>
</evidence>
<comment type="similarity">
    <text evidence="11">Belongs to the KdpC family.</text>
</comment>
<dbReference type="EMBL" id="NBBI01000001">
    <property type="protein sequence ID" value="OWK33680.1"/>
    <property type="molecule type" value="Genomic_DNA"/>
</dbReference>
<dbReference type="NCBIfam" id="TIGR00681">
    <property type="entry name" value="kdpC"/>
    <property type="match status" value="1"/>
</dbReference>
<keyword evidence="4 11" id="KW-0812">Transmembrane</keyword>
<dbReference type="Proteomes" id="UP000197290">
    <property type="component" value="Unassembled WGS sequence"/>
</dbReference>
<comment type="function">
    <text evidence="11">Part of the high-affinity ATP-driven potassium transport (or Kdp) system, which catalyzes the hydrolysis of ATP coupled with the electrogenic transport of potassium into the cytoplasm. This subunit acts as a catalytic chaperone that increases the ATP-binding affinity of the ATP-hydrolyzing subunit KdpB by the formation of a transient KdpB/KdpC/ATP ternary complex.</text>
</comment>
<dbReference type="GO" id="GO:0008556">
    <property type="term" value="F:P-type potassium transmembrane transporter activity"/>
    <property type="evidence" value="ECO:0007669"/>
    <property type="project" value="InterPro"/>
</dbReference>
<evidence type="ECO:0000313" key="12">
    <source>
        <dbReference type="EMBL" id="OWK33680.1"/>
    </source>
</evidence>
<keyword evidence="6 11" id="KW-0067">ATP-binding</keyword>
<evidence type="ECO:0000256" key="3">
    <source>
        <dbReference type="ARBA" id="ARBA00022538"/>
    </source>
</evidence>
<evidence type="ECO:0000256" key="2">
    <source>
        <dbReference type="ARBA" id="ARBA00022475"/>
    </source>
</evidence>
<keyword evidence="5 11" id="KW-0547">Nucleotide-binding</keyword>
<dbReference type="PANTHER" id="PTHR30042">
    <property type="entry name" value="POTASSIUM-TRANSPORTING ATPASE C CHAIN"/>
    <property type="match status" value="1"/>
</dbReference>
<dbReference type="GO" id="GO:0005524">
    <property type="term" value="F:ATP binding"/>
    <property type="evidence" value="ECO:0007669"/>
    <property type="project" value="UniProtKB-UniRule"/>
</dbReference>
<organism evidence="12 13">
    <name type="scientific">Sphingomonas dokdonensis</name>
    <dbReference type="NCBI Taxonomy" id="344880"/>
    <lineage>
        <taxon>Bacteria</taxon>
        <taxon>Pseudomonadati</taxon>
        <taxon>Pseudomonadota</taxon>
        <taxon>Alphaproteobacteria</taxon>
        <taxon>Sphingomonadales</taxon>
        <taxon>Sphingomonadaceae</taxon>
        <taxon>Sphingomonas</taxon>
    </lineage>
</organism>
<dbReference type="GO" id="GO:0016787">
    <property type="term" value="F:hydrolase activity"/>
    <property type="evidence" value="ECO:0007669"/>
    <property type="project" value="UniProtKB-KW"/>
</dbReference>
<dbReference type="NCBIfam" id="NF001454">
    <property type="entry name" value="PRK00315.1"/>
    <property type="match status" value="1"/>
</dbReference>
<dbReference type="PANTHER" id="PTHR30042:SF2">
    <property type="entry name" value="POTASSIUM-TRANSPORTING ATPASE KDPC SUBUNIT"/>
    <property type="match status" value="1"/>
</dbReference>
<evidence type="ECO:0000256" key="9">
    <source>
        <dbReference type="ARBA" id="ARBA00023065"/>
    </source>
</evidence>
<dbReference type="GO" id="GO:0005886">
    <property type="term" value="C:plasma membrane"/>
    <property type="evidence" value="ECO:0007669"/>
    <property type="project" value="UniProtKB-SubCell"/>
</dbReference>
<dbReference type="HAMAP" id="MF_00276">
    <property type="entry name" value="KdpC"/>
    <property type="match status" value="1"/>
</dbReference>
<keyword evidence="12" id="KW-0378">Hydrolase</keyword>
<proteinExistence type="inferred from homology"/>
<evidence type="ECO:0000256" key="5">
    <source>
        <dbReference type="ARBA" id="ARBA00022741"/>
    </source>
</evidence>
<comment type="caution">
    <text evidence="12">The sequence shown here is derived from an EMBL/GenBank/DDBJ whole genome shotgun (WGS) entry which is preliminary data.</text>
</comment>
<keyword evidence="13" id="KW-1185">Reference proteome</keyword>
<comment type="subcellular location">
    <subcellularLocation>
        <location evidence="11">Cell membrane</location>
        <topology evidence="11">Single-pass membrane protein</topology>
    </subcellularLocation>
</comment>
<keyword evidence="8 11" id="KW-1133">Transmembrane helix</keyword>
<keyword evidence="9 11" id="KW-0406">Ion transport</keyword>
<protein>
    <recommendedName>
        <fullName evidence="11">Potassium-transporting ATPase KdpC subunit</fullName>
    </recommendedName>
    <alternativeName>
        <fullName evidence="11">ATP phosphohydrolase [potassium-transporting] C chain</fullName>
    </alternativeName>
    <alternativeName>
        <fullName evidence="11">Potassium-binding and translocating subunit C</fullName>
    </alternativeName>
    <alternativeName>
        <fullName evidence="11">Potassium-translocating ATPase C chain</fullName>
    </alternativeName>
</protein>
<evidence type="ECO:0000256" key="11">
    <source>
        <dbReference type="HAMAP-Rule" id="MF_00276"/>
    </source>
</evidence>
<name>A0A245ZVD4_9SPHN</name>
<evidence type="ECO:0000256" key="7">
    <source>
        <dbReference type="ARBA" id="ARBA00022958"/>
    </source>
</evidence>
<accession>A0A245ZVD4</accession>
<feature type="transmembrane region" description="Helical" evidence="11">
    <location>
        <begin position="12"/>
        <end position="35"/>
    </location>
</feature>
<keyword evidence="7 11" id="KW-0630">Potassium</keyword>
<dbReference type="InterPro" id="IPR003820">
    <property type="entry name" value="KdpC"/>
</dbReference>
<evidence type="ECO:0000256" key="10">
    <source>
        <dbReference type="ARBA" id="ARBA00023136"/>
    </source>
</evidence>
<sequence>MSKTNIGQELSSAVRPAIVMTILFAALLGIVYPLAMTGIGQALFPAQANGSLVRDAAGRVIGSTVVGQAFTSERYFQTRPSAAGEGYDGLASSGSNLGPASRVLAERVAADVAKRRSEGVRGAVPADLVTASGSGLDPDLSPEAARAQAPRVATARRLSVGQVRALIDAHVEAPLLGAPHVNVLALNRALDGLSPEVFGR</sequence>
<evidence type="ECO:0000256" key="4">
    <source>
        <dbReference type="ARBA" id="ARBA00022692"/>
    </source>
</evidence>
<evidence type="ECO:0000256" key="8">
    <source>
        <dbReference type="ARBA" id="ARBA00022989"/>
    </source>
</evidence>
<dbReference type="Pfam" id="PF02669">
    <property type="entry name" value="KdpC"/>
    <property type="match status" value="1"/>
</dbReference>
<comment type="subunit">
    <text evidence="11">The system is composed of three essential subunits: KdpA, KdpB and KdpC.</text>
</comment>
<evidence type="ECO:0000313" key="13">
    <source>
        <dbReference type="Proteomes" id="UP000197290"/>
    </source>
</evidence>
<keyword evidence="1 11" id="KW-0813">Transport</keyword>
<keyword evidence="10 11" id="KW-0472">Membrane</keyword>